<dbReference type="Pfam" id="PF13183">
    <property type="entry name" value="Fer4_8"/>
    <property type="match status" value="1"/>
</dbReference>
<evidence type="ECO:0000259" key="9">
    <source>
        <dbReference type="PROSITE" id="PS51379"/>
    </source>
</evidence>
<feature type="domain" description="4Fe-4S ferredoxin-type" evidence="9">
    <location>
        <begin position="343"/>
        <end position="365"/>
    </location>
</feature>
<dbReference type="Gene3D" id="1.10.1060.10">
    <property type="entry name" value="Alpha-helical ferredoxin"/>
    <property type="match status" value="1"/>
</dbReference>
<dbReference type="InterPro" id="IPR017896">
    <property type="entry name" value="4Fe4S_Fe-S-bd"/>
</dbReference>
<dbReference type="InterPro" id="IPR004452">
    <property type="entry name" value="LutB/LldF"/>
</dbReference>
<evidence type="ECO:0000256" key="8">
    <source>
        <dbReference type="SAM" id="MobiDB-lite"/>
    </source>
</evidence>
<dbReference type="SUPFAM" id="SSF100950">
    <property type="entry name" value="NagB/RpiA/CoA transferase-like"/>
    <property type="match status" value="1"/>
</dbReference>
<dbReference type="InterPro" id="IPR024185">
    <property type="entry name" value="FTHF_cligase-like_sf"/>
</dbReference>
<dbReference type="EMBL" id="JBJYXY010000001">
    <property type="protein sequence ID" value="MFN2977324.1"/>
    <property type="molecule type" value="Genomic_DNA"/>
</dbReference>
<keyword evidence="4" id="KW-0677">Repeat</keyword>
<evidence type="ECO:0000313" key="10">
    <source>
        <dbReference type="EMBL" id="MFN2977324.1"/>
    </source>
</evidence>
<dbReference type="PANTHER" id="PTHR47153">
    <property type="entry name" value="LACTATE UTILIZATION PROTEIN B"/>
    <property type="match status" value="1"/>
</dbReference>
<gene>
    <name evidence="10" type="ORF">ACK2TP_16255</name>
</gene>
<sequence>MSGGTALNPKTAPPFPIAATAMVGNTQLRKNVRHATDVIQAKRARVVGEMPDWQALRDAGSAVREHTIRNLPFYLEQFERNCTAAGGHVHWARDAAEARAIVVRLAQEAIARGRTAPSIAGRPAGEPQGTHPGAGEAADGVALQGEVIKIKSMTTEEIQLNRALESVGIHPYETDLAELIIQLGQDQPSHIVVPALHKNRQQIREIFLREMKLEHLGESPQDLADAARRFLREKFLRVETAISGANFLIAETGGVCVVESEGNGRMCLTLPKTLITLAGIDKVVPRFQDLEVLLQTLPRSATGERMNPYNSVWTGVGKGYAAGDGPEHFHVVLIDNGRTEVLADAEARQTLHCIRCGACQNACPVYRETGGHAYGSVYAGPIGAILTPQLLGMHYAQSLPYASSLCGACYEVCPVKINIPEVLVHLRGRVVEENTGGLKTITNPEAMAMKAAGAIFRSEGRFRAAQRLGRMGETPLERRDGQGQKWVSWLPGMLGGWTNVRDLRAMPQQTFREWWEERERKGAPAGEAG</sequence>
<evidence type="ECO:0000256" key="3">
    <source>
        <dbReference type="ARBA" id="ARBA00022723"/>
    </source>
</evidence>
<keyword evidence="11" id="KW-1185">Reference proteome</keyword>
<evidence type="ECO:0000256" key="2">
    <source>
        <dbReference type="ARBA" id="ARBA00022485"/>
    </source>
</evidence>
<keyword evidence="5" id="KW-0249">Electron transport</keyword>
<protein>
    <submittedName>
        <fullName evidence="10">Lactate utilization protein B</fullName>
    </submittedName>
</protein>
<dbReference type="InterPro" id="IPR003741">
    <property type="entry name" value="LUD_dom"/>
</dbReference>
<dbReference type="InterPro" id="IPR037171">
    <property type="entry name" value="NagB/RpiA_transferase-like"/>
</dbReference>
<reference evidence="10 11" key="1">
    <citation type="submission" date="2024-12" db="EMBL/GenBank/DDBJ databases">
        <authorList>
            <person name="Lee Y."/>
        </authorList>
    </citation>
    <scope>NUCLEOTIDE SEQUENCE [LARGE SCALE GENOMIC DNA]</scope>
    <source>
        <strain evidence="10 11">03SUJ4</strain>
    </source>
</reference>
<evidence type="ECO:0000256" key="5">
    <source>
        <dbReference type="ARBA" id="ARBA00022982"/>
    </source>
</evidence>
<dbReference type="PANTHER" id="PTHR47153:SF2">
    <property type="entry name" value="LACTATE UTILIZATION PROTEIN B"/>
    <property type="match status" value="1"/>
</dbReference>
<keyword evidence="7" id="KW-0411">Iron-sulfur</keyword>
<dbReference type="PROSITE" id="PS00198">
    <property type="entry name" value="4FE4S_FER_1"/>
    <property type="match status" value="1"/>
</dbReference>
<dbReference type="Proteomes" id="UP001634747">
    <property type="component" value="Unassembled WGS sequence"/>
</dbReference>
<dbReference type="InterPro" id="IPR017900">
    <property type="entry name" value="4Fe4S_Fe_S_CS"/>
</dbReference>
<dbReference type="InterPro" id="IPR009051">
    <property type="entry name" value="Helical_ferredxn"/>
</dbReference>
<keyword evidence="3" id="KW-0479">Metal-binding</keyword>
<keyword evidence="2" id="KW-0004">4Fe-4S</keyword>
<feature type="region of interest" description="Disordered" evidence="8">
    <location>
        <begin position="117"/>
        <end position="136"/>
    </location>
</feature>
<comment type="caution">
    <text evidence="10">The sequence shown here is derived from an EMBL/GenBank/DDBJ whole genome shotgun (WGS) entry which is preliminary data.</text>
</comment>
<dbReference type="Pfam" id="PF02589">
    <property type="entry name" value="LUD_dom"/>
    <property type="match status" value="1"/>
</dbReference>
<keyword evidence="1" id="KW-0813">Transport</keyword>
<dbReference type="Pfam" id="PF11870">
    <property type="entry name" value="LutB_C"/>
    <property type="match status" value="1"/>
</dbReference>
<name>A0ABW9KNJ0_9BACT</name>
<dbReference type="Gene3D" id="3.40.50.10420">
    <property type="entry name" value="NagB/RpiA/CoA transferase-like"/>
    <property type="match status" value="1"/>
</dbReference>
<evidence type="ECO:0000256" key="1">
    <source>
        <dbReference type="ARBA" id="ARBA00022448"/>
    </source>
</evidence>
<keyword evidence="6" id="KW-0408">Iron</keyword>
<dbReference type="RefSeq" id="WP_263414509.1">
    <property type="nucleotide sequence ID" value="NZ_BAABBH010000001.1"/>
</dbReference>
<dbReference type="SUPFAM" id="SSF46548">
    <property type="entry name" value="alpha-helical ferredoxin"/>
    <property type="match status" value="1"/>
</dbReference>
<evidence type="ECO:0000256" key="4">
    <source>
        <dbReference type="ARBA" id="ARBA00022737"/>
    </source>
</evidence>
<evidence type="ECO:0000256" key="6">
    <source>
        <dbReference type="ARBA" id="ARBA00023004"/>
    </source>
</evidence>
<organism evidence="10 11">
    <name type="scientific">Terriglobus aquaticus</name>
    <dbReference type="NCBI Taxonomy" id="940139"/>
    <lineage>
        <taxon>Bacteria</taxon>
        <taxon>Pseudomonadati</taxon>
        <taxon>Acidobacteriota</taxon>
        <taxon>Terriglobia</taxon>
        <taxon>Terriglobales</taxon>
        <taxon>Acidobacteriaceae</taxon>
        <taxon>Terriglobus</taxon>
    </lineage>
</organism>
<dbReference type="PROSITE" id="PS51379">
    <property type="entry name" value="4FE4S_FER_2"/>
    <property type="match status" value="1"/>
</dbReference>
<evidence type="ECO:0000313" key="11">
    <source>
        <dbReference type="Proteomes" id="UP001634747"/>
    </source>
</evidence>
<dbReference type="InterPro" id="IPR024569">
    <property type="entry name" value="LutB_C"/>
</dbReference>
<evidence type="ECO:0000256" key="7">
    <source>
        <dbReference type="ARBA" id="ARBA00023014"/>
    </source>
</evidence>
<proteinExistence type="predicted"/>
<accession>A0ABW9KNJ0</accession>